<dbReference type="Proteomes" id="UP000003081">
    <property type="component" value="Unassembled WGS sequence"/>
</dbReference>
<accession>C4IFC8</accession>
<dbReference type="eggNOG" id="ENOG50324AN">
    <property type="taxonomic scope" value="Bacteria"/>
</dbReference>
<reference evidence="1 3" key="1">
    <citation type="submission" date="2009-08" db="EMBL/GenBank/DDBJ databases">
        <authorList>
            <person name="Shrivastava S."/>
            <person name="Brinkac L.B."/>
            <person name="Brown J.L."/>
            <person name="Bruce D.B."/>
            <person name="Detter C."/>
            <person name="Green L.D."/>
            <person name="Munk C.A."/>
            <person name="Rogers Y.C."/>
            <person name="Tapia R."/>
            <person name="Sims D.R."/>
            <person name="Smith L.A."/>
            <person name="Smith T.J."/>
            <person name="Sutton G."/>
            <person name="Brettin T."/>
        </authorList>
    </citation>
    <scope>NUCLEOTIDE SEQUENCE [LARGE SCALE GENOMIC DNA]</scope>
    <source>
        <strain evidence="1">BoNT E BL5262</strain>
        <strain evidence="3">E4 str. BoNT E BL5262</strain>
    </source>
</reference>
<evidence type="ECO:0000313" key="3">
    <source>
        <dbReference type="Proteomes" id="UP000003081"/>
    </source>
</evidence>
<keyword evidence="3" id="KW-1185">Reference proteome</keyword>
<dbReference type="RefSeq" id="WP_003415197.1">
    <property type="nucleotide sequence ID" value="NZ_ACOM01000005.1"/>
</dbReference>
<gene>
    <name evidence="1" type="ORF">CLP_1632</name>
    <name evidence="2" type="ORF">CLP_2931</name>
</gene>
<comment type="caution">
    <text evidence="1">The sequence shown here is derived from an EMBL/GenBank/DDBJ whole genome shotgun (WGS) entry which is preliminary data.</text>
</comment>
<organism evidence="1 3">
    <name type="scientific">Clostridium butyricum E4 str. BoNT E BL5262</name>
    <dbReference type="NCBI Taxonomy" id="632245"/>
    <lineage>
        <taxon>Bacteria</taxon>
        <taxon>Bacillati</taxon>
        <taxon>Bacillota</taxon>
        <taxon>Clostridia</taxon>
        <taxon>Eubacteriales</taxon>
        <taxon>Clostridiaceae</taxon>
        <taxon>Clostridium</taxon>
    </lineage>
</organism>
<sequence>MDKWTYEIDITRDMWRGGLYDTKEKAIKEGKRDAIEDGRQSFKVGIIEEPTNFGVDVDQVIENIQEAMYEEIGEAAEDYLDDVTKEDALKLEKRLNEVFYKWQEEHKYKPSFYKIISEEVIEVDQ</sequence>
<dbReference type="AlphaFoldDB" id="C4IFC8"/>
<name>C4IFC8_CLOBU</name>
<dbReference type="EMBL" id="ACOM01000005">
    <property type="protein sequence ID" value="EEP54891.1"/>
    <property type="molecule type" value="Genomic_DNA"/>
</dbReference>
<dbReference type="HOGENOM" id="CLU_129176_1_0_9"/>
<proteinExistence type="predicted"/>
<evidence type="ECO:0000313" key="1">
    <source>
        <dbReference type="EMBL" id="EEP54316.1"/>
    </source>
</evidence>
<evidence type="ECO:0000313" key="2">
    <source>
        <dbReference type="EMBL" id="EEP54891.1"/>
    </source>
</evidence>
<protein>
    <submittedName>
        <fullName evidence="1">Uncharacterized protein</fullName>
    </submittedName>
</protein>
<dbReference type="EMBL" id="ACOM01000005">
    <property type="protein sequence ID" value="EEP54316.1"/>
    <property type="molecule type" value="Genomic_DNA"/>
</dbReference>